<reference evidence="1" key="1">
    <citation type="submission" date="2014-11" db="EMBL/GenBank/DDBJ databases">
        <authorList>
            <person name="Amaro Gonzalez C."/>
        </authorList>
    </citation>
    <scope>NUCLEOTIDE SEQUENCE</scope>
</reference>
<proteinExistence type="predicted"/>
<organism evidence="1">
    <name type="scientific">Anguilla anguilla</name>
    <name type="common">European freshwater eel</name>
    <name type="synonym">Muraena anguilla</name>
    <dbReference type="NCBI Taxonomy" id="7936"/>
    <lineage>
        <taxon>Eukaryota</taxon>
        <taxon>Metazoa</taxon>
        <taxon>Chordata</taxon>
        <taxon>Craniata</taxon>
        <taxon>Vertebrata</taxon>
        <taxon>Euteleostomi</taxon>
        <taxon>Actinopterygii</taxon>
        <taxon>Neopterygii</taxon>
        <taxon>Teleostei</taxon>
        <taxon>Anguilliformes</taxon>
        <taxon>Anguillidae</taxon>
        <taxon>Anguilla</taxon>
    </lineage>
</organism>
<protein>
    <submittedName>
        <fullName evidence="1">Uncharacterized protein</fullName>
    </submittedName>
</protein>
<evidence type="ECO:0000313" key="1">
    <source>
        <dbReference type="EMBL" id="JAH09350.1"/>
    </source>
</evidence>
<accession>A0A0E9PZ61</accession>
<dbReference type="AlphaFoldDB" id="A0A0E9PZ61"/>
<sequence>MCKAVSLSTSLSHSSSHQSFDFLNLNSSFCKKSIQGFLYPYLPLNM</sequence>
<name>A0A0E9PZ61_ANGAN</name>
<reference evidence="1" key="2">
    <citation type="journal article" date="2015" name="Fish Shellfish Immunol.">
        <title>Early steps in the European eel (Anguilla anguilla)-Vibrio vulnificus interaction in the gills: Role of the RtxA13 toxin.</title>
        <authorList>
            <person name="Callol A."/>
            <person name="Pajuelo D."/>
            <person name="Ebbesson L."/>
            <person name="Teles M."/>
            <person name="MacKenzie S."/>
            <person name="Amaro C."/>
        </authorList>
    </citation>
    <scope>NUCLEOTIDE SEQUENCE</scope>
</reference>
<dbReference type="EMBL" id="GBXM01099227">
    <property type="protein sequence ID" value="JAH09350.1"/>
    <property type="molecule type" value="Transcribed_RNA"/>
</dbReference>